<feature type="region of interest" description="Disordered" evidence="1">
    <location>
        <begin position="26"/>
        <end position="55"/>
    </location>
</feature>
<feature type="region of interest" description="Disordered" evidence="1">
    <location>
        <begin position="672"/>
        <end position="707"/>
    </location>
</feature>
<name>A0A8H7D774_9AGAR</name>
<dbReference type="Proteomes" id="UP000620124">
    <property type="component" value="Unassembled WGS sequence"/>
</dbReference>
<protein>
    <submittedName>
        <fullName evidence="2">Uncharacterized protein</fullName>
    </submittedName>
</protein>
<feature type="region of interest" description="Disordered" evidence="1">
    <location>
        <begin position="304"/>
        <end position="398"/>
    </location>
</feature>
<evidence type="ECO:0000313" key="3">
    <source>
        <dbReference type="Proteomes" id="UP000620124"/>
    </source>
</evidence>
<feature type="region of interest" description="Disordered" evidence="1">
    <location>
        <begin position="217"/>
        <end position="239"/>
    </location>
</feature>
<dbReference type="EMBL" id="JACAZI010000004">
    <property type="protein sequence ID" value="KAF7361932.1"/>
    <property type="molecule type" value="Genomic_DNA"/>
</dbReference>
<comment type="caution">
    <text evidence="2">The sequence shown here is derived from an EMBL/GenBank/DDBJ whole genome shotgun (WGS) entry which is preliminary data.</text>
</comment>
<keyword evidence="3" id="KW-1185">Reference proteome</keyword>
<dbReference type="OrthoDB" id="2261329at2759"/>
<gene>
    <name evidence="2" type="ORF">MVEN_00538200</name>
</gene>
<evidence type="ECO:0000313" key="2">
    <source>
        <dbReference type="EMBL" id="KAF7361932.1"/>
    </source>
</evidence>
<reference evidence="2" key="1">
    <citation type="submission" date="2020-05" db="EMBL/GenBank/DDBJ databases">
        <title>Mycena genomes resolve the evolution of fungal bioluminescence.</title>
        <authorList>
            <person name="Tsai I.J."/>
        </authorList>
    </citation>
    <scope>NUCLEOTIDE SEQUENCE</scope>
    <source>
        <strain evidence="2">CCC161011</strain>
    </source>
</reference>
<accession>A0A8H7D774</accession>
<dbReference type="AlphaFoldDB" id="A0A8H7D774"/>
<evidence type="ECO:0000256" key="1">
    <source>
        <dbReference type="SAM" id="MobiDB-lite"/>
    </source>
</evidence>
<sequence length="707" mass="77236">MPPSLQHQRSTKLLINRFESLSGHEPSSRLAVIPPATKTPLHPPKQLVESKKDKSPLRQSFRNLFAVLKKNSGLRVGKPKFEDTKPNQMPLPNKTLPAEDPFVASTKIFPIPQLAGSLFYLARSPETSTSQVVLPVWTFCSAVLEGDTVHLTWPITSTHSVFLKHCTDVRSRTLDELDSEERALIPADAKDIKVFEVLERARWVSAIWEVILPSNSSGGPPEGNKISGIADSDTGPSRPSTIYLDRALPPVPEPPTPIAAPSPLIPVSPIPTRPESCASSIYQPSKNPSIANLGRLSVVTQRRAQIEGTQYPRSTPASPSRLYRNSSVDGAGAGRASPTSILDSYGATCSPVDRQLSPPVDTIPDEPEEQHHSSIQDGYPSCQPQNISPHVDAPSTDAHDSLLTDIHNMMSSVARRIEATENNLNYIIQNQLCQPARPDLDSTVVTNRLRDINERLCSDLPYIMKLLAQIQACQSDTESKEIASKSLETRPSCDPEKLNQILNLLKEDSLQRSVQTQQQTDSWLEAFVSGGTAQIQVVAAGVDKLCQQLGCSGERGTSILAEIRQLLIASQAKDQTAALQASINNLAALMNSDSRSFTAQSIAGLIDQQRQDQEGLLRALAAELSSEIRGERLGFVDAIKEATTINVQMQVEQLKKELAREVGADLFAYYSQQKQPGVPPTRPSYVSHSTMGPPPRTLPNPRYGGYP</sequence>
<feature type="compositionally biased region" description="Polar residues" evidence="1">
    <location>
        <begin position="304"/>
        <end position="328"/>
    </location>
</feature>
<organism evidence="2 3">
    <name type="scientific">Mycena venus</name>
    <dbReference type="NCBI Taxonomy" id="2733690"/>
    <lineage>
        <taxon>Eukaryota</taxon>
        <taxon>Fungi</taxon>
        <taxon>Dikarya</taxon>
        <taxon>Basidiomycota</taxon>
        <taxon>Agaricomycotina</taxon>
        <taxon>Agaricomycetes</taxon>
        <taxon>Agaricomycetidae</taxon>
        <taxon>Agaricales</taxon>
        <taxon>Marasmiineae</taxon>
        <taxon>Mycenaceae</taxon>
        <taxon>Mycena</taxon>
    </lineage>
</organism>
<proteinExistence type="predicted"/>